<dbReference type="CDD" id="cd00117">
    <property type="entry name" value="TFP"/>
    <property type="match status" value="1"/>
</dbReference>
<name>A0A443SF07_9ACAR</name>
<evidence type="ECO:0000313" key="2">
    <source>
        <dbReference type="Proteomes" id="UP000288716"/>
    </source>
</evidence>
<dbReference type="EMBL" id="NCKV01003064">
    <property type="protein sequence ID" value="RWS26097.1"/>
    <property type="molecule type" value="Genomic_DNA"/>
</dbReference>
<evidence type="ECO:0000313" key="1">
    <source>
        <dbReference type="EMBL" id="RWS26097.1"/>
    </source>
</evidence>
<dbReference type="InterPro" id="IPR045860">
    <property type="entry name" value="Snake_toxin-like_sf"/>
</dbReference>
<gene>
    <name evidence="1" type="ORF">B4U80_04369</name>
</gene>
<dbReference type="AlphaFoldDB" id="A0A443SF07"/>
<reference evidence="1 2" key="1">
    <citation type="journal article" date="2018" name="Gigascience">
        <title>Genomes of trombidid mites reveal novel predicted allergens and laterally-transferred genes associated with secondary metabolism.</title>
        <authorList>
            <person name="Dong X."/>
            <person name="Chaisiri K."/>
            <person name="Xia D."/>
            <person name="Armstrong S.D."/>
            <person name="Fang Y."/>
            <person name="Donnelly M.J."/>
            <person name="Kadowaki T."/>
            <person name="McGarry J.W."/>
            <person name="Darby A.C."/>
            <person name="Makepeace B.L."/>
        </authorList>
    </citation>
    <scope>NUCLEOTIDE SEQUENCE [LARGE SCALE GENOMIC DNA]</scope>
    <source>
        <strain evidence="1">UoL-UT</strain>
    </source>
</reference>
<accession>A0A443SF07</accession>
<dbReference type="VEuPathDB" id="VectorBase:LDEU005943"/>
<protein>
    <recommendedName>
        <fullName evidence="3">UPAR/Ly6 domain-containing protein</fullName>
    </recommendedName>
</protein>
<sequence>LLTSKVCSLKCYQCESYSSEPCPEEDLKECPSNQAYDRCLVKIYKSPTERFLVKRECALAPCNLRDKAVDSIIKLRQNCDMTKETFDCVYCCKYDGCNKDGESHISANVILLLSCIFVSAVRLT</sequence>
<organism evidence="1 2">
    <name type="scientific">Leptotrombidium deliense</name>
    <dbReference type="NCBI Taxonomy" id="299467"/>
    <lineage>
        <taxon>Eukaryota</taxon>
        <taxon>Metazoa</taxon>
        <taxon>Ecdysozoa</taxon>
        <taxon>Arthropoda</taxon>
        <taxon>Chelicerata</taxon>
        <taxon>Arachnida</taxon>
        <taxon>Acari</taxon>
        <taxon>Acariformes</taxon>
        <taxon>Trombidiformes</taxon>
        <taxon>Prostigmata</taxon>
        <taxon>Anystina</taxon>
        <taxon>Parasitengona</taxon>
        <taxon>Trombiculoidea</taxon>
        <taxon>Trombiculidae</taxon>
        <taxon>Leptotrombidium</taxon>
    </lineage>
</organism>
<dbReference type="SUPFAM" id="SSF57302">
    <property type="entry name" value="Snake toxin-like"/>
    <property type="match status" value="1"/>
</dbReference>
<proteinExistence type="predicted"/>
<dbReference type="Proteomes" id="UP000288716">
    <property type="component" value="Unassembled WGS sequence"/>
</dbReference>
<dbReference type="OrthoDB" id="8177818at2759"/>
<keyword evidence="2" id="KW-1185">Reference proteome</keyword>
<evidence type="ECO:0008006" key="3">
    <source>
        <dbReference type="Google" id="ProtNLM"/>
    </source>
</evidence>
<comment type="caution">
    <text evidence="1">The sequence shown here is derived from an EMBL/GenBank/DDBJ whole genome shotgun (WGS) entry which is preliminary data.</text>
</comment>
<feature type="non-terminal residue" evidence="1">
    <location>
        <position position="124"/>
    </location>
</feature>
<feature type="non-terminal residue" evidence="1">
    <location>
        <position position="1"/>
    </location>
</feature>